<evidence type="ECO:0000256" key="7">
    <source>
        <dbReference type="ARBA" id="ARBA00022989"/>
    </source>
</evidence>
<reference evidence="11 13" key="1">
    <citation type="submission" date="2023-07" db="EMBL/GenBank/DDBJ databases">
        <authorList>
            <person name="Peeters C."/>
        </authorList>
    </citation>
    <scope>NUCLEOTIDE SEQUENCE</scope>
    <source>
        <strain evidence="12 13">LMG 32965</strain>
        <strain evidence="11">R-77567</strain>
    </source>
</reference>
<evidence type="ECO:0000313" key="12">
    <source>
        <dbReference type="EMBL" id="CAJ0875799.1"/>
    </source>
</evidence>
<keyword evidence="7 10" id="KW-1133">Transmembrane helix</keyword>
<keyword evidence="13" id="KW-1185">Reference proteome</keyword>
<keyword evidence="3 10" id="KW-1003">Cell membrane</keyword>
<evidence type="ECO:0000256" key="3">
    <source>
        <dbReference type="ARBA" id="ARBA00022475"/>
    </source>
</evidence>
<keyword evidence="8 10" id="KW-0472">Membrane</keyword>
<feature type="transmembrane region" description="Helical" evidence="10">
    <location>
        <begin position="346"/>
        <end position="365"/>
    </location>
</feature>
<dbReference type="EMBL" id="CAUDLI010000004">
    <property type="protein sequence ID" value="CAJ0875799.1"/>
    <property type="molecule type" value="Genomic_DNA"/>
</dbReference>
<dbReference type="NCBIfam" id="TIGR03937">
    <property type="entry name" value="PgaC_IcaA"/>
    <property type="match status" value="1"/>
</dbReference>
<protein>
    <recommendedName>
        <fullName evidence="9 10">Poly-beta-1,6-N-acetyl-D-glucosamine synthase</fullName>
        <shortName evidence="10">Poly-beta-1,6-GlcNAc synthase</shortName>
        <ecNumber evidence="10">2.4.1.-</ecNumber>
    </recommendedName>
</protein>
<feature type="transmembrane region" description="Helical" evidence="10">
    <location>
        <begin position="16"/>
        <end position="38"/>
    </location>
</feature>
<comment type="caution">
    <text evidence="11">The sequence shown here is derived from an EMBL/GenBank/DDBJ whole genome shotgun (WGS) entry which is preliminary data.</text>
</comment>
<evidence type="ECO:0000256" key="5">
    <source>
        <dbReference type="ARBA" id="ARBA00022679"/>
    </source>
</evidence>
<evidence type="ECO:0000313" key="13">
    <source>
        <dbReference type="Proteomes" id="UP001189792"/>
    </source>
</evidence>
<evidence type="ECO:0000313" key="14">
    <source>
        <dbReference type="Proteomes" id="UP001190491"/>
    </source>
</evidence>
<organism evidence="11 14">
    <name type="scientific">Ralstonia flatus</name>
    <dbReference type="NCBI Taxonomy" id="3058601"/>
    <lineage>
        <taxon>Bacteria</taxon>
        <taxon>Pseudomonadati</taxon>
        <taxon>Pseudomonadota</taxon>
        <taxon>Betaproteobacteria</taxon>
        <taxon>Burkholderiales</taxon>
        <taxon>Burkholderiaceae</taxon>
        <taxon>Ralstonia</taxon>
    </lineage>
</organism>
<comment type="subcellular location">
    <subcellularLocation>
        <location evidence="1 10">Cell membrane</location>
        <topology evidence="1 10">Multi-pass membrane protein</topology>
    </subcellularLocation>
</comment>
<dbReference type="Proteomes" id="UP001189792">
    <property type="component" value="Unassembled WGS sequence"/>
</dbReference>
<feature type="transmembrane region" description="Helical" evidence="10">
    <location>
        <begin position="309"/>
        <end position="334"/>
    </location>
</feature>
<keyword evidence="4 10" id="KW-0328">Glycosyltransferase</keyword>
<dbReference type="EMBL" id="CAUDKO010000004">
    <property type="protein sequence ID" value="CAJ0871282.1"/>
    <property type="molecule type" value="Genomic_DNA"/>
</dbReference>
<dbReference type="GO" id="GO:0043708">
    <property type="term" value="P:cell adhesion involved in biofilm formation"/>
    <property type="evidence" value="ECO:0007669"/>
    <property type="project" value="InterPro"/>
</dbReference>
<evidence type="ECO:0000256" key="6">
    <source>
        <dbReference type="ARBA" id="ARBA00022692"/>
    </source>
</evidence>
<keyword evidence="6 10" id="KW-0812">Transmembrane</keyword>
<dbReference type="InterPro" id="IPR029044">
    <property type="entry name" value="Nucleotide-diphossugar_trans"/>
</dbReference>
<feature type="transmembrane region" description="Helical" evidence="10">
    <location>
        <begin position="385"/>
        <end position="404"/>
    </location>
</feature>
<gene>
    <name evidence="11" type="primary">pgaC</name>
    <name evidence="12" type="ORF">R77564_02153</name>
    <name evidence="11" type="ORF">R77567_02461</name>
</gene>
<dbReference type="GO" id="GO:0008375">
    <property type="term" value="F:acetylglucosaminyltransferase activity"/>
    <property type="evidence" value="ECO:0007669"/>
    <property type="project" value="UniProtKB-UniRule"/>
</dbReference>
<dbReference type="PANTHER" id="PTHR43630">
    <property type="entry name" value="POLY-BETA-1,6-N-ACETYL-D-GLUCOSAMINE SYNTHASE"/>
    <property type="match status" value="1"/>
</dbReference>
<dbReference type="EC" id="2.4.1.-" evidence="10"/>
<evidence type="ECO:0000256" key="10">
    <source>
        <dbReference type="RuleBase" id="RU364028"/>
    </source>
</evidence>
<name>A0AAD2BY06_9RALS</name>
<dbReference type="Pfam" id="PF13641">
    <property type="entry name" value="Glyco_tranf_2_3"/>
    <property type="match status" value="1"/>
</dbReference>
<dbReference type="Gene3D" id="3.90.550.10">
    <property type="entry name" value="Spore Coat Polysaccharide Biosynthesis Protein SpsA, Chain A"/>
    <property type="match status" value="1"/>
</dbReference>
<evidence type="ECO:0000256" key="8">
    <source>
        <dbReference type="ARBA" id="ARBA00023136"/>
    </source>
</evidence>
<comment type="similarity">
    <text evidence="2 10">Belongs to the glycosyltransferase 2 family.</text>
</comment>
<evidence type="ECO:0000313" key="11">
    <source>
        <dbReference type="EMBL" id="CAJ0871282.1"/>
    </source>
</evidence>
<dbReference type="InterPro" id="IPR023853">
    <property type="entry name" value="PGA_PgaC/IcaA"/>
</dbReference>
<evidence type="ECO:0000256" key="4">
    <source>
        <dbReference type="ARBA" id="ARBA00022676"/>
    </source>
</evidence>
<proteinExistence type="inferred from homology"/>
<dbReference type="Proteomes" id="UP001190491">
    <property type="component" value="Unassembled WGS sequence"/>
</dbReference>
<evidence type="ECO:0000256" key="2">
    <source>
        <dbReference type="ARBA" id="ARBA00006739"/>
    </source>
</evidence>
<dbReference type="RefSeq" id="WP_206274594.1">
    <property type="nucleotide sequence ID" value="NZ_CAUDKO010000004.1"/>
</dbReference>
<dbReference type="AlphaFoldDB" id="A0AAD2BY06"/>
<dbReference type="GO" id="GO:0005886">
    <property type="term" value="C:plasma membrane"/>
    <property type="evidence" value="ECO:0007669"/>
    <property type="project" value="UniProtKB-SubCell"/>
</dbReference>
<evidence type="ECO:0000256" key="1">
    <source>
        <dbReference type="ARBA" id="ARBA00004651"/>
    </source>
</evidence>
<accession>A0AAD2BY06</accession>
<dbReference type="CDD" id="cd06423">
    <property type="entry name" value="CESA_like"/>
    <property type="match status" value="1"/>
</dbReference>
<dbReference type="SUPFAM" id="SSF53448">
    <property type="entry name" value="Nucleotide-diphospho-sugar transferases"/>
    <property type="match status" value="1"/>
</dbReference>
<evidence type="ECO:0000256" key="9">
    <source>
        <dbReference type="NCBIfam" id="TIGR03937"/>
    </source>
</evidence>
<keyword evidence="5 10" id="KW-0808">Transferase</keyword>
<sequence>MEVDFLLAKRWISDFVFYYPFFMSYFWMIGGLLHYFLLERGTEHVRHPLALLGVKSYPKVSIIVPCYNEEANVREVISHLARMRYPNYDIIAVNDGSSDRTGERLNELAAEYPQLVVIHQSSNQGKAIGLTTAAQVTDAEYLMCIDGDSILDVDAIAWMIRHLMENPNVGAVTGNPRIRTRSTLLGRMQVGEFSSIVGLIKRTQQVYGRLLTVSGVVVMFRKHAIEDVGYWSNDMLTEDIDISWKLQVGGWMIRYEPRALSWILMPETFRGLYKQRLRWAKGGIQALIKYAPAMASLRQSMMWPIFFEYALSVVWAYNMLIVITWSMVSFFVDLPPEWRMEALPRWHGTLLFITCVLQLLVGCFIDRRYDDNILRYFIDTVWYPVAFWILNLVTTVIGFPAVAFQRTRARARWTSPDRGIQQQQGNSP</sequence>
<dbReference type="PANTHER" id="PTHR43630:SF1">
    <property type="entry name" value="POLY-BETA-1,6-N-ACETYL-D-GLUCOSAMINE SYNTHASE"/>
    <property type="match status" value="1"/>
</dbReference>